<feature type="domain" description="Tll0287-like" evidence="2">
    <location>
        <begin position="29"/>
        <end position="178"/>
    </location>
</feature>
<gene>
    <name evidence="3" type="ORF">GJQ55_01285</name>
</gene>
<evidence type="ECO:0000259" key="2">
    <source>
        <dbReference type="Pfam" id="PF11845"/>
    </source>
</evidence>
<dbReference type="Proteomes" id="UP000596074">
    <property type="component" value="Chromosome"/>
</dbReference>
<keyword evidence="4" id="KW-1185">Reference proteome</keyword>
<evidence type="ECO:0000256" key="1">
    <source>
        <dbReference type="SAM" id="SignalP"/>
    </source>
</evidence>
<feature type="signal peptide" evidence="1">
    <location>
        <begin position="1"/>
        <end position="20"/>
    </location>
</feature>
<proteinExistence type="predicted"/>
<accession>A0A9X7UXY0</accession>
<keyword evidence="1" id="KW-0732">Signal</keyword>
<protein>
    <submittedName>
        <fullName evidence="3">DUF3365 domain-containing protein</fullName>
    </submittedName>
</protein>
<dbReference type="InterPro" id="IPR021796">
    <property type="entry name" value="Tll0287-like_dom"/>
</dbReference>
<evidence type="ECO:0000313" key="4">
    <source>
        <dbReference type="Proteomes" id="UP000596074"/>
    </source>
</evidence>
<dbReference type="KEGG" id="vcw:GJQ55_01285"/>
<sequence length="183" mass="19885">MKKLLTVLVSAALTSVSVQAEDTRALQAEARTQIKAFAGALQSTLKQGMESEGAVHAIELCNTEAPVIAEQTSVNGWQVGRTSLKVRNPDNQPDAWEREVLQQFEQRKQAGEDLMTLEASATENGEFRFMKAIPTGAACIACHGTELSAPVQARLAELYPQDQARGFNPGDLRGAFTLRKTLE</sequence>
<feature type="chain" id="PRO_5040752713" evidence="1">
    <location>
        <begin position="21"/>
        <end position="183"/>
    </location>
</feature>
<dbReference type="RefSeq" id="WP_228345699.1">
    <property type="nucleotide sequence ID" value="NZ_CP046056.1"/>
</dbReference>
<evidence type="ECO:0000313" key="3">
    <source>
        <dbReference type="EMBL" id="QQD23186.1"/>
    </source>
</evidence>
<organism evidence="3 4">
    <name type="scientific">Venatoribacter cucullus</name>
    <dbReference type="NCBI Taxonomy" id="2661630"/>
    <lineage>
        <taxon>Bacteria</taxon>
        <taxon>Pseudomonadati</taxon>
        <taxon>Pseudomonadota</taxon>
        <taxon>Gammaproteobacteria</taxon>
        <taxon>Oceanospirillales</taxon>
        <taxon>Oceanospirillaceae</taxon>
        <taxon>Venatoribacter</taxon>
    </lineage>
</organism>
<reference evidence="3 4" key="1">
    <citation type="submission" date="2019-11" db="EMBL/GenBank/DDBJ databases">
        <title>Venatorbacter sp. nov. a predator of Campylobacter and other Gram-negative bacteria.</title>
        <authorList>
            <person name="Saeedi A."/>
            <person name="Cummings N.J."/>
            <person name="Connerton I.F."/>
            <person name="Connerton P.L."/>
        </authorList>
    </citation>
    <scope>NUCLEOTIDE SEQUENCE [LARGE SCALE GENOMIC DNA]</scope>
    <source>
        <strain evidence="3">XL5</strain>
    </source>
</reference>
<dbReference type="Pfam" id="PF11845">
    <property type="entry name" value="Tll0287-like"/>
    <property type="match status" value="1"/>
</dbReference>
<name>A0A9X7UXY0_9GAMM</name>
<dbReference type="AlphaFoldDB" id="A0A9X7UXY0"/>
<dbReference type="EMBL" id="CP046056">
    <property type="protein sequence ID" value="QQD23186.1"/>
    <property type="molecule type" value="Genomic_DNA"/>
</dbReference>